<dbReference type="Gene3D" id="3.60.21.10">
    <property type="match status" value="1"/>
</dbReference>
<name>L7LNB8_9ACTN</name>
<dbReference type="RefSeq" id="WP_006896999.1">
    <property type="nucleotide sequence ID" value="NZ_BANU01000019.1"/>
</dbReference>
<dbReference type="InterPro" id="IPR051558">
    <property type="entry name" value="Metallophosphoesterase_PAP"/>
</dbReference>
<gene>
    <name evidence="4" type="ORF">GSI01S_19_00610</name>
</gene>
<accession>L7LNB8</accession>
<keyword evidence="5" id="KW-1185">Reference proteome</keyword>
<dbReference type="InterPro" id="IPR004843">
    <property type="entry name" value="Calcineurin-like_PHP"/>
</dbReference>
<dbReference type="Proteomes" id="UP000035083">
    <property type="component" value="Unassembled WGS sequence"/>
</dbReference>
<comment type="caution">
    <text evidence="4">The sequence shown here is derived from an EMBL/GenBank/DDBJ whole genome shotgun (WGS) entry which is preliminary data.</text>
</comment>
<evidence type="ECO:0000313" key="4">
    <source>
        <dbReference type="EMBL" id="GAC61597.1"/>
    </source>
</evidence>
<evidence type="ECO:0000256" key="2">
    <source>
        <dbReference type="ARBA" id="ARBA00022801"/>
    </source>
</evidence>
<protein>
    <recommendedName>
        <fullName evidence="3">Calcineurin-like phosphoesterase domain-containing protein</fullName>
    </recommendedName>
</protein>
<proteinExistence type="predicted"/>
<dbReference type="Pfam" id="PF00149">
    <property type="entry name" value="Metallophos"/>
    <property type="match status" value="1"/>
</dbReference>
<reference evidence="4 5" key="1">
    <citation type="submission" date="2012-12" db="EMBL/GenBank/DDBJ databases">
        <title>Whole genome shotgun sequence of Gordonia sihwensis NBRC 108236.</title>
        <authorList>
            <person name="Yoshida I."/>
            <person name="Hosoyama A."/>
            <person name="Tsuchikane K."/>
            <person name="Ando Y."/>
            <person name="Baba S."/>
            <person name="Ohji S."/>
            <person name="Hamada M."/>
            <person name="Tamura T."/>
            <person name="Yamazoe A."/>
            <person name="Yamazaki S."/>
            <person name="Fujita N."/>
        </authorList>
    </citation>
    <scope>NUCLEOTIDE SEQUENCE [LARGE SCALE GENOMIC DNA]</scope>
    <source>
        <strain evidence="4 5">NBRC 108236</strain>
    </source>
</reference>
<keyword evidence="2" id="KW-0378">Hydrolase</keyword>
<dbReference type="PROSITE" id="PS51318">
    <property type="entry name" value="TAT"/>
    <property type="match status" value="1"/>
</dbReference>
<dbReference type="InterPro" id="IPR029052">
    <property type="entry name" value="Metallo-depent_PP-like"/>
</dbReference>
<dbReference type="SUPFAM" id="SSF56300">
    <property type="entry name" value="Metallo-dependent phosphatases"/>
    <property type="match status" value="1"/>
</dbReference>
<evidence type="ECO:0000256" key="1">
    <source>
        <dbReference type="ARBA" id="ARBA00022729"/>
    </source>
</evidence>
<dbReference type="eggNOG" id="COG1409">
    <property type="taxonomic scope" value="Bacteria"/>
</dbReference>
<evidence type="ECO:0000259" key="3">
    <source>
        <dbReference type="Pfam" id="PF00149"/>
    </source>
</evidence>
<evidence type="ECO:0000313" key="5">
    <source>
        <dbReference type="Proteomes" id="UP000035083"/>
    </source>
</evidence>
<dbReference type="EMBL" id="BANU01000019">
    <property type="protein sequence ID" value="GAC61597.1"/>
    <property type="molecule type" value="Genomic_DNA"/>
</dbReference>
<dbReference type="PANTHER" id="PTHR10161:SF14">
    <property type="entry name" value="TARTRATE-RESISTANT ACID PHOSPHATASE TYPE 5"/>
    <property type="match status" value="1"/>
</dbReference>
<feature type="domain" description="Calcineurin-like phosphoesterase" evidence="3">
    <location>
        <begin position="60"/>
        <end position="280"/>
    </location>
</feature>
<dbReference type="AlphaFoldDB" id="L7LNB8"/>
<dbReference type="PANTHER" id="PTHR10161">
    <property type="entry name" value="TARTRATE-RESISTANT ACID PHOSPHATASE TYPE 5"/>
    <property type="match status" value="1"/>
</dbReference>
<dbReference type="GO" id="GO:0016787">
    <property type="term" value="F:hydrolase activity"/>
    <property type="evidence" value="ECO:0007669"/>
    <property type="project" value="UniProtKB-KW"/>
</dbReference>
<sequence>MTDNSPQPHRRGLNRRTFLAGAAATGAAAGLGALGSTARGAGTASAASRFPLPSKASSLHVLVTGDAGTGEKPQYAVTAAARRIHATTPFDLALGLGDNIYETGPKGPDDHQFTTKFEKPNAGLDFPWLMTLGNHDNTAVFPGDGGWLLRGDAEVAYHRRSRRWYMPARYYSVPLGVADVFVLDMNPLAAYIPPFLSPEWEPGGHYMTRQAAWLDRALRTSTAPWKIVCTHHPYANNGPHGPAGDFDGLPAPLNGVEMKRFIEKHVAGRAHFLFSGHDHSQQVLENVSGLKGTRQIVSGAAAKSVNGRSAGRFRAKYENYRDRGFMTLAIDSTSVVLTAHEVAANASGPTEAFTTTYRR</sequence>
<keyword evidence="1" id="KW-0732">Signal</keyword>
<organism evidence="4 5">
    <name type="scientific">Gordonia sihwensis NBRC 108236</name>
    <dbReference type="NCBI Taxonomy" id="1223544"/>
    <lineage>
        <taxon>Bacteria</taxon>
        <taxon>Bacillati</taxon>
        <taxon>Actinomycetota</taxon>
        <taxon>Actinomycetes</taxon>
        <taxon>Mycobacteriales</taxon>
        <taxon>Gordoniaceae</taxon>
        <taxon>Gordonia</taxon>
    </lineage>
</organism>
<dbReference type="InterPro" id="IPR006311">
    <property type="entry name" value="TAT_signal"/>
</dbReference>